<name>A0A484LAS6_9ASTE</name>
<dbReference type="Proteomes" id="UP000595140">
    <property type="component" value="Unassembled WGS sequence"/>
</dbReference>
<dbReference type="AlphaFoldDB" id="A0A484LAS6"/>
<gene>
    <name evidence="1" type="ORF">CCAM_LOCUS15102</name>
</gene>
<accession>A0A484LAS6</accession>
<evidence type="ECO:0000313" key="2">
    <source>
        <dbReference type="Proteomes" id="UP000595140"/>
    </source>
</evidence>
<proteinExistence type="predicted"/>
<evidence type="ECO:0000313" key="1">
    <source>
        <dbReference type="EMBL" id="VFQ73326.1"/>
    </source>
</evidence>
<organism evidence="1 2">
    <name type="scientific">Cuscuta campestris</name>
    <dbReference type="NCBI Taxonomy" id="132261"/>
    <lineage>
        <taxon>Eukaryota</taxon>
        <taxon>Viridiplantae</taxon>
        <taxon>Streptophyta</taxon>
        <taxon>Embryophyta</taxon>
        <taxon>Tracheophyta</taxon>
        <taxon>Spermatophyta</taxon>
        <taxon>Magnoliopsida</taxon>
        <taxon>eudicotyledons</taxon>
        <taxon>Gunneridae</taxon>
        <taxon>Pentapetalae</taxon>
        <taxon>asterids</taxon>
        <taxon>lamiids</taxon>
        <taxon>Solanales</taxon>
        <taxon>Convolvulaceae</taxon>
        <taxon>Cuscuteae</taxon>
        <taxon>Cuscuta</taxon>
        <taxon>Cuscuta subgen. Grammica</taxon>
        <taxon>Cuscuta sect. Cleistogrammica</taxon>
    </lineage>
</organism>
<protein>
    <submittedName>
        <fullName evidence="1">Uncharacterized protein</fullName>
    </submittedName>
</protein>
<dbReference type="EMBL" id="OOIL02001171">
    <property type="protein sequence ID" value="VFQ73326.1"/>
    <property type="molecule type" value="Genomic_DNA"/>
</dbReference>
<keyword evidence="2" id="KW-1185">Reference proteome</keyword>
<reference evidence="1 2" key="1">
    <citation type="submission" date="2018-04" db="EMBL/GenBank/DDBJ databases">
        <authorList>
            <person name="Vogel A."/>
        </authorList>
    </citation>
    <scope>NUCLEOTIDE SEQUENCE [LARGE SCALE GENOMIC DNA]</scope>
</reference>
<sequence length="156" mass="17726">MKCFLSRKKWTPGESRFKPQGNWVRLRPDPIQAVLHLESRRDMANAYESTSDSLQFQLPFDVERPQFEVLCPVRKLVECREDLSPEALLRSLEANESAAGVPARSVAAPRSVAAGVFFPSSLLEFYSARSTRWVVNSREQICAHGDEDPNIRAYSR</sequence>